<dbReference type="GO" id="GO:0004412">
    <property type="term" value="F:homoserine dehydrogenase activity"/>
    <property type="evidence" value="ECO:0007669"/>
    <property type="project" value="UniProtKB-EC"/>
</dbReference>
<feature type="domain" description="ACT" evidence="18">
    <location>
        <begin position="353"/>
        <end position="429"/>
    </location>
</feature>
<organism evidence="19 20">
    <name type="scientific">Haliangium ochraceum (strain DSM 14365 / JCM 11303 / SMP-2)</name>
    <dbReference type="NCBI Taxonomy" id="502025"/>
    <lineage>
        <taxon>Bacteria</taxon>
        <taxon>Pseudomonadati</taxon>
        <taxon>Myxococcota</taxon>
        <taxon>Polyangia</taxon>
        <taxon>Haliangiales</taxon>
        <taxon>Kofleriaceae</taxon>
        <taxon>Haliangium</taxon>
    </lineage>
</organism>
<keyword evidence="12" id="KW-0520">NAD</keyword>
<evidence type="ECO:0000313" key="20">
    <source>
        <dbReference type="Proteomes" id="UP000001880"/>
    </source>
</evidence>
<dbReference type="PANTHER" id="PTHR43331">
    <property type="entry name" value="HOMOSERINE DEHYDROGENASE"/>
    <property type="match status" value="1"/>
</dbReference>
<evidence type="ECO:0000256" key="6">
    <source>
        <dbReference type="ARBA" id="ARBA00013376"/>
    </source>
</evidence>
<dbReference type="PROSITE" id="PS01042">
    <property type="entry name" value="HOMOSER_DHGENASE"/>
    <property type="match status" value="1"/>
</dbReference>
<comment type="cofactor">
    <cofactor evidence="1">
        <name>a metal cation</name>
        <dbReference type="ChEBI" id="CHEBI:25213"/>
    </cofactor>
</comment>
<sequence length="437" mass="47020">MKEIGVGLLGLGNVGAGVIKVLEDNAEAIGSRLGAHMRIRAIAVRDVDKERLVEVPAELLSTDVDAVISHPDVDIVCELIGGVTHAREAVLRAIAQRKHVVTANKALLAEHGEELFSAAEANGVDIYYEAAVCGGVPVIRTLREGLASDRIQEFYGIVNGTSNFILSSMAASARPFEEVLAEAQERGFAEADPSFDIGGIDAAHKLAILIMVCFGTGVNLREIYVEGIDRLEPMDFHFAATIGYVIKPLVIARATEDGIEARVHPTMIPKHWMLADVPGAKNALYVHSYALGSSMYYGAGAGMMPTAMSVVSDLIEVARNIAAGAAGALPLRSYHSLQHRPVVPMDEVRCRYYLRFSVRDEPGMLGQILSVLGEHAVSIAQVAQDPPGDDGEPIRVVVRTHEAREGDLRQALERIAALPGMAEPARVVRLIHTEPRV</sequence>
<evidence type="ECO:0000256" key="17">
    <source>
        <dbReference type="RuleBase" id="RU004171"/>
    </source>
</evidence>
<dbReference type="GO" id="GO:0009086">
    <property type="term" value="P:methionine biosynthetic process"/>
    <property type="evidence" value="ECO:0007669"/>
    <property type="project" value="UniProtKB-KW"/>
</dbReference>
<dbReference type="Pfam" id="PF01842">
    <property type="entry name" value="ACT"/>
    <property type="match status" value="1"/>
</dbReference>
<feature type="binding site" evidence="15">
    <location>
        <begin position="9"/>
        <end position="16"/>
    </location>
    <ligand>
        <name>NADP(+)</name>
        <dbReference type="ChEBI" id="CHEBI:58349"/>
    </ligand>
</feature>
<dbReference type="eggNOG" id="COG0460">
    <property type="taxonomic scope" value="Bacteria"/>
</dbReference>
<keyword evidence="20" id="KW-1185">Reference proteome</keyword>
<dbReference type="EMBL" id="CP001804">
    <property type="protein sequence ID" value="ACY14794.1"/>
    <property type="molecule type" value="Genomic_DNA"/>
</dbReference>
<dbReference type="SUPFAM" id="SSF55021">
    <property type="entry name" value="ACT-like"/>
    <property type="match status" value="1"/>
</dbReference>
<feature type="binding site" evidence="15">
    <location>
        <position position="105"/>
    </location>
    <ligand>
        <name>NADPH</name>
        <dbReference type="ChEBI" id="CHEBI:57783"/>
    </ligand>
</feature>
<dbReference type="Gene3D" id="3.30.360.10">
    <property type="entry name" value="Dihydrodipicolinate Reductase, domain 2"/>
    <property type="match status" value="1"/>
</dbReference>
<dbReference type="PANTHER" id="PTHR43331:SF1">
    <property type="entry name" value="HOMOSERINE DEHYDROGENASE"/>
    <property type="match status" value="1"/>
</dbReference>
<proteinExistence type="inferred from homology"/>
<keyword evidence="11 16" id="KW-0560">Oxidoreductase</keyword>
<dbReference type="InterPro" id="IPR045865">
    <property type="entry name" value="ACT-like_dom_sf"/>
</dbReference>
<evidence type="ECO:0000256" key="12">
    <source>
        <dbReference type="ARBA" id="ARBA00023027"/>
    </source>
</evidence>
<dbReference type="NCBIfam" id="NF004976">
    <property type="entry name" value="PRK06349.1"/>
    <property type="match status" value="1"/>
</dbReference>
<dbReference type="GO" id="GO:0009088">
    <property type="term" value="P:threonine biosynthetic process"/>
    <property type="evidence" value="ECO:0007669"/>
    <property type="project" value="UniProtKB-UniPathway"/>
</dbReference>
<dbReference type="InterPro" id="IPR036291">
    <property type="entry name" value="NAD(P)-bd_dom_sf"/>
</dbReference>
<evidence type="ECO:0000256" key="3">
    <source>
        <dbReference type="ARBA" id="ARBA00005062"/>
    </source>
</evidence>
<keyword evidence="7 16" id="KW-0028">Amino-acid biosynthesis</keyword>
<comment type="pathway">
    <text evidence="2 16">Amino-acid biosynthesis; L-threonine biosynthesis; L-threonine from L-aspartate: step 3/5.</text>
</comment>
<gene>
    <name evidence="19" type="ordered locus">Hoch_2251</name>
</gene>
<dbReference type="RefSeq" id="WP_012827402.1">
    <property type="nucleotide sequence ID" value="NC_013440.1"/>
</dbReference>
<evidence type="ECO:0000256" key="13">
    <source>
        <dbReference type="ARBA" id="ARBA00023167"/>
    </source>
</evidence>
<comment type="similarity">
    <text evidence="4 17">Belongs to the homoserine dehydrogenase family.</text>
</comment>
<evidence type="ECO:0000256" key="16">
    <source>
        <dbReference type="RuleBase" id="RU000579"/>
    </source>
</evidence>
<dbReference type="KEGG" id="hoh:Hoch_2251"/>
<comment type="catalytic activity">
    <reaction evidence="16">
        <text>L-homoserine + NADP(+) = L-aspartate 4-semialdehyde + NADPH + H(+)</text>
        <dbReference type="Rhea" id="RHEA:15761"/>
        <dbReference type="ChEBI" id="CHEBI:15378"/>
        <dbReference type="ChEBI" id="CHEBI:57476"/>
        <dbReference type="ChEBI" id="CHEBI:57783"/>
        <dbReference type="ChEBI" id="CHEBI:58349"/>
        <dbReference type="ChEBI" id="CHEBI:537519"/>
        <dbReference type="EC" id="1.1.1.3"/>
    </reaction>
</comment>
<dbReference type="Gene3D" id="3.30.70.260">
    <property type="match status" value="1"/>
</dbReference>
<dbReference type="OrthoDB" id="9808167at2"/>
<protein>
    <recommendedName>
        <fullName evidence="6 16">Homoserine dehydrogenase</fullName>
        <ecNumber evidence="5 16">1.1.1.3</ecNumber>
    </recommendedName>
</protein>
<evidence type="ECO:0000256" key="7">
    <source>
        <dbReference type="ARBA" id="ARBA00022605"/>
    </source>
</evidence>
<evidence type="ECO:0000256" key="14">
    <source>
        <dbReference type="PIRSR" id="PIRSR000098-1"/>
    </source>
</evidence>
<keyword evidence="9" id="KW-0479">Metal-binding</keyword>
<dbReference type="AlphaFoldDB" id="D0LHW5"/>
<dbReference type="Proteomes" id="UP000001880">
    <property type="component" value="Chromosome"/>
</dbReference>
<evidence type="ECO:0000256" key="9">
    <source>
        <dbReference type="ARBA" id="ARBA00022723"/>
    </source>
</evidence>
<dbReference type="InterPro" id="IPR002912">
    <property type="entry name" value="ACT_dom"/>
</dbReference>
<dbReference type="PIRSF" id="PIRSF000098">
    <property type="entry name" value="Homoser_dehydrog"/>
    <property type="match status" value="1"/>
</dbReference>
<dbReference type="CDD" id="cd04881">
    <property type="entry name" value="ACT_HSDH-Hom"/>
    <property type="match status" value="1"/>
</dbReference>
<evidence type="ECO:0000313" key="19">
    <source>
        <dbReference type="EMBL" id="ACY14794.1"/>
    </source>
</evidence>
<evidence type="ECO:0000256" key="15">
    <source>
        <dbReference type="PIRSR" id="PIRSR000098-2"/>
    </source>
</evidence>
<dbReference type="InterPro" id="IPR001342">
    <property type="entry name" value="HDH_cat"/>
</dbReference>
<evidence type="ECO:0000256" key="10">
    <source>
        <dbReference type="ARBA" id="ARBA00022857"/>
    </source>
</evidence>
<evidence type="ECO:0000256" key="4">
    <source>
        <dbReference type="ARBA" id="ARBA00006753"/>
    </source>
</evidence>
<dbReference type="GO" id="GO:0046872">
    <property type="term" value="F:metal ion binding"/>
    <property type="evidence" value="ECO:0007669"/>
    <property type="project" value="UniProtKB-KW"/>
</dbReference>
<dbReference type="PROSITE" id="PS51671">
    <property type="entry name" value="ACT"/>
    <property type="match status" value="1"/>
</dbReference>
<name>D0LHW5_HALO1</name>
<dbReference type="GO" id="GO:0050661">
    <property type="term" value="F:NADP binding"/>
    <property type="evidence" value="ECO:0007669"/>
    <property type="project" value="InterPro"/>
</dbReference>
<dbReference type="UniPathway" id="UPA00050">
    <property type="reaction ID" value="UER00063"/>
</dbReference>
<keyword evidence="8 16" id="KW-0791">Threonine biosynthesis</keyword>
<dbReference type="EC" id="1.1.1.3" evidence="5 16"/>
<dbReference type="InterPro" id="IPR019811">
    <property type="entry name" value="HDH_CS"/>
</dbReference>
<dbReference type="SUPFAM" id="SSF55347">
    <property type="entry name" value="Glyceraldehyde-3-phosphate dehydrogenase-like, C-terminal domain"/>
    <property type="match status" value="1"/>
</dbReference>
<evidence type="ECO:0000256" key="1">
    <source>
        <dbReference type="ARBA" id="ARBA00001920"/>
    </source>
</evidence>
<evidence type="ECO:0000256" key="2">
    <source>
        <dbReference type="ARBA" id="ARBA00005056"/>
    </source>
</evidence>
<dbReference type="HOGENOM" id="CLU_009116_1_0_7"/>
<keyword evidence="13 16" id="KW-0486">Methionine biosynthesis</keyword>
<dbReference type="UniPathway" id="UPA00051">
    <property type="reaction ID" value="UER00465"/>
</dbReference>
<dbReference type="SUPFAM" id="SSF51735">
    <property type="entry name" value="NAD(P)-binding Rossmann-fold domains"/>
    <property type="match status" value="1"/>
</dbReference>
<feature type="binding site" evidence="15">
    <location>
        <position position="190"/>
    </location>
    <ligand>
        <name>L-homoserine</name>
        <dbReference type="ChEBI" id="CHEBI:57476"/>
    </ligand>
</feature>
<reference evidence="19 20" key="1">
    <citation type="journal article" date="2010" name="Stand. Genomic Sci.">
        <title>Complete genome sequence of Haliangium ochraceum type strain (SMP-2).</title>
        <authorList>
            <consortium name="US DOE Joint Genome Institute (JGI-PGF)"/>
            <person name="Ivanova N."/>
            <person name="Daum C."/>
            <person name="Lang E."/>
            <person name="Abt B."/>
            <person name="Kopitz M."/>
            <person name="Saunders E."/>
            <person name="Lapidus A."/>
            <person name="Lucas S."/>
            <person name="Glavina Del Rio T."/>
            <person name="Nolan M."/>
            <person name="Tice H."/>
            <person name="Copeland A."/>
            <person name="Cheng J.F."/>
            <person name="Chen F."/>
            <person name="Bruce D."/>
            <person name="Goodwin L."/>
            <person name="Pitluck S."/>
            <person name="Mavromatis K."/>
            <person name="Pati A."/>
            <person name="Mikhailova N."/>
            <person name="Chen A."/>
            <person name="Palaniappan K."/>
            <person name="Land M."/>
            <person name="Hauser L."/>
            <person name="Chang Y.J."/>
            <person name="Jeffries C.D."/>
            <person name="Detter J.C."/>
            <person name="Brettin T."/>
            <person name="Rohde M."/>
            <person name="Goker M."/>
            <person name="Bristow J."/>
            <person name="Markowitz V."/>
            <person name="Eisen J.A."/>
            <person name="Hugenholtz P."/>
            <person name="Kyrpides N.C."/>
            <person name="Klenk H.P."/>
        </authorList>
    </citation>
    <scope>NUCLEOTIDE SEQUENCE [LARGE SCALE GENOMIC DNA]</scope>
    <source>
        <strain evidence="20">DSM 14365 / CIP 107738 / JCM 11303 / AJ 13395 / SMP-2</strain>
    </source>
</reference>
<feature type="active site" description="Proton donor" evidence="14">
    <location>
        <position position="205"/>
    </location>
</feature>
<dbReference type="STRING" id="502025.Hoch_2251"/>
<accession>D0LHW5</accession>
<evidence type="ECO:0000256" key="8">
    <source>
        <dbReference type="ARBA" id="ARBA00022697"/>
    </source>
</evidence>
<evidence type="ECO:0000256" key="5">
    <source>
        <dbReference type="ARBA" id="ARBA00013213"/>
    </source>
</evidence>
<dbReference type="FunFam" id="3.30.360.10:FF:000005">
    <property type="entry name" value="Homoserine dehydrogenase"/>
    <property type="match status" value="1"/>
</dbReference>
<comment type="pathway">
    <text evidence="3 16">Amino-acid biosynthesis; L-methionine biosynthesis via de novo pathway; L-homoserine from L-aspartate: step 3/3.</text>
</comment>
<evidence type="ECO:0000259" key="18">
    <source>
        <dbReference type="PROSITE" id="PS51671"/>
    </source>
</evidence>
<dbReference type="Gene3D" id="3.40.50.720">
    <property type="entry name" value="NAD(P)-binding Rossmann-like Domain"/>
    <property type="match status" value="1"/>
</dbReference>
<dbReference type="Pfam" id="PF03447">
    <property type="entry name" value="NAD_binding_3"/>
    <property type="match status" value="1"/>
</dbReference>
<keyword evidence="10 15" id="KW-0521">NADP</keyword>
<dbReference type="InterPro" id="IPR016204">
    <property type="entry name" value="HDH"/>
</dbReference>
<dbReference type="InterPro" id="IPR005106">
    <property type="entry name" value="Asp/hSer_DH_NAD-bd"/>
</dbReference>
<evidence type="ECO:0000256" key="11">
    <source>
        <dbReference type="ARBA" id="ARBA00023002"/>
    </source>
</evidence>
<dbReference type="FunFam" id="3.40.50.720:FF:000062">
    <property type="entry name" value="Homoserine dehydrogenase"/>
    <property type="match status" value="1"/>
</dbReference>
<dbReference type="Pfam" id="PF00742">
    <property type="entry name" value="Homoserine_dh"/>
    <property type="match status" value="1"/>
</dbReference>